<gene>
    <name evidence="4" type="ORF">ACFQ34_12110</name>
</gene>
<dbReference type="Gene3D" id="3.30.470.20">
    <property type="entry name" value="ATP-grasp fold, B domain"/>
    <property type="match status" value="1"/>
</dbReference>
<keyword evidence="5" id="KW-1185">Reference proteome</keyword>
<evidence type="ECO:0000313" key="4">
    <source>
        <dbReference type="EMBL" id="MFD1234030.1"/>
    </source>
</evidence>
<feature type="region of interest" description="Disordered" evidence="2">
    <location>
        <begin position="1"/>
        <end position="31"/>
    </location>
</feature>
<evidence type="ECO:0000256" key="2">
    <source>
        <dbReference type="SAM" id="MobiDB-lite"/>
    </source>
</evidence>
<dbReference type="RefSeq" id="WP_339126119.1">
    <property type="nucleotide sequence ID" value="NZ_BAABKS010000062.1"/>
</dbReference>
<keyword evidence="1" id="KW-0547">Nucleotide-binding</keyword>
<dbReference type="PROSITE" id="PS50975">
    <property type="entry name" value="ATP_GRASP"/>
    <property type="match status" value="1"/>
</dbReference>
<evidence type="ECO:0000259" key="3">
    <source>
        <dbReference type="PROSITE" id="PS50975"/>
    </source>
</evidence>
<sequence length="410" mass="43274">MTATLPVSATNTTPATGSASARRATSRPSRRRPYRVLVTGVEHAGGLAVLRALAAAGYEPWAATEDAASYGARSRAARGVVTVADARLEPERFAHDLALAAARIDAAAVLPGTEAALIALGTHRAMFGPEVAVGAPDVADTVAALDKDGLAALAAKAGFETPRTTRLHVSQVAGTDVTFPAVVKPVRSELVSDGKLERFEVVRVADAAELADTLAALPGGEGLVQPYVTGRLRTVNGVAWQGRVVTTVHKAAERTWPADCGVVTWAETVERDRALDDAAHALIRELGWSGLFNLQLIESDGHFYLIDVNPRAYHSLGLAVHAGANLPAIWTALLLGEAPQVDEYERGVRFRSEEDVRALWAAFRSGERAAAVRGLLPRARTAHAVFSASDPAPIAGVVGKAVRLVTRRNR</sequence>
<feature type="compositionally biased region" description="Polar residues" evidence="2">
    <location>
        <begin position="1"/>
        <end position="11"/>
    </location>
</feature>
<name>A0ABW3VHB2_9PSEU</name>
<evidence type="ECO:0000256" key="1">
    <source>
        <dbReference type="PROSITE-ProRule" id="PRU00409"/>
    </source>
</evidence>
<proteinExistence type="predicted"/>
<accession>A0ABW3VHB2</accession>
<organism evidence="4 5">
    <name type="scientific">Pseudonocardia benzenivorans</name>
    <dbReference type="NCBI Taxonomy" id="228005"/>
    <lineage>
        <taxon>Bacteria</taxon>
        <taxon>Bacillati</taxon>
        <taxon>Actinomycetota</taxon>
        <taxon>Actinomycetes</taxon>
        <taxon>Pseudonocardiales</taxon>
        <taxon>Pseudonocardiaceae</taxon>
        <taxon>Pseudonocardia</taxon>
    </lineage>
</organism>
<dbReference type="SUPFAM" id="SSF56059">
    <property type="entry name" value="Glutathione synthetase ATP-binding domain-like"/>
    <property type="match status" value="1"/>
</dbReference>
<feature type="domain" description="ATP-grasp" evidence="3">
    <location>
        <begin position="151"/>
        <end position="335"/>
    </location>
</feature>
<comment type="caution">
    <text evidence="4">The sequence shown here is derived from an EMBL/GenBank/DDBJ whole genome shotgun (WGS) entry which is preliminary data.</text>
</comment>
<dbReference type="Proteomes" id="UP001597182">
    <property type="component" value="Unassembled WGS sequence"/>
</dbReference>
<protein>
    <submittedName>
        <fullName evidence="4">ATP-grasp domain-containing protein</fullName>
    </submittedName>
</protein>
<dbReference type="EMBL" id="JBHTMB010000104">
    <property type="protein sequence ID" value="MFD1234030.1"/>
    <property type="molecule type" value="Genomic_DNA"/>
</dbReference>
<dbReference type="Pfam" id="PF15632">
    <property type="entry name" value="ATPgrasp_Ter"/>
    <property type="match status" value="1"/>
</dbReference>
<reference evidence="5" key="1">
    <citation type="journal article" date="2019" name="Int. J. Syst. Evol. Microbiol.">
        <title>The Global Catalogue of Microorganisms (GCM) 10K type strain sequencing project: providing services to taxonomists for standard genome sequencing and annotation.</title>
        <authorList>
            <consortium name="The Broad Institute Genomics Platform"/>
            <consortium name="The Broad Institute Genome Sequencing Center for Infectious Disease"/>
            <person name="Wu L."/>
            <person name="Ma J."/>
        </authorList>
    </citation>
    <scope>NUCLEOTIDE SEQUENCE [LARGE SCALE GENOMIC DNA]</scope>
    <source>
        <strain evidence="5">CCUG 49018</strain>
    </source>
</reference>
<feature type="compositionally biased region" description="Low complexity" evidence="2">
    <location>
        <begin position="12"/>
        <end position="23"/>
    </location>
</feature>
<evidence type="ECO:0000313" key="5">
    <source>
        <dbReference type="Proteomes" id="UP001597182"/>
    </source>
</evidence>
<keyword evidence="1" id="KW-0067">ATP-binding</keyword>
<dbReference type="InterPro" id="IPR011761">
    <property type="entry name" value="ATP-grasp"/>
</dbReference>